<dbReference type="EMBL" id="NAEW01000015">
    <property type="protein sequence ID" value="OQM39917.1"/>
    <property type="molecule type" value="Genomic_DNA"/>
</dbReference>
<organism evidence="2 3">
    <name type="scientific">Citrobacter braakii</name>
    <dbReference type="NCBI Taxonomy" id="57706"/>
    <lineage>
        <taxon>Bacteria</taxon>
        <taxon>Pseudomonadati</taxon>
        <taxon>Pseudomonadota</taxon>
        <taxon>Gammaproteobacteria</taxon>
        <taxon>Enterobacterales</taxon>
        <taxon>Enterobacteriaceae</taxon>
        <taxon>Citrobacter</taxon>
        <taxon>Citrobacter freundii complex</taxon>
    </lineage>
</organism>
<dbReference type="Proteomes" id="UP000192573">
    <property type="component" value="Unassembled WGS sequence"/>
</dbReference>
<reference evidence="2 3" key="1">
    <citation type="submission" date="2017-03" db="EMBL/GenBank/DDBJ databases">
        <authorList>
            <person name="Afonso C.L."/>
            <person name="Miller P.J."/>
            <person name="Scott M.A."/>
            <person name="Spackman E."/>
            <person name="Goraichik I."/>
            <person name="Dimitrov K.M."/>
            <person name="Suarez D.L."/>
            <person name="Swayne D.E."/>
        </authorList>
    </citation>
    <scope>NUCLEOTIDE SEQUENCE [LARGE SCALE GENOMIC DNA]</scope>
    <source>
        <strain evidence="2 3">ATCC 51113</strain>
    </source>
</reference>
<evidence type="ECO:0000313" key="3">
    <source>
        <dbReference type="Proteomes" id="UP000192573"/>
    </source>
</evidence>
<evidence type="ECO:0000256" key="1">
    <source>
        <dbReference type="SAM" id="MobiDB-lite"/>
    </source>
</evidence>
<dbReference type="AlphaFoldDB" id="A0A1V8NUA9"/>
<accession>A0A1V8NUA9</accession>
<feature type="region of interest" description="Disordered" evidence="1">
    <location>
        <begin position="33"/>
        <end position="56"/>
    </location>
</feature>
<evidence type="ECO:0000313" key="2">
    <source>
        <dbReference type="EMBL" id="OQM39917.1"/>
    </source>
</evidence>
<comment type="caution">
    <text evidence="2">The sequence shown here is derived from an EMBL/GenBank/DDBJ whole genome shotgun (WGS) entry which is preliminary data.</text>
</comment>
<protein>
    <submittedName>
        <fullName evidence="2">Uncharacterized protein</fullName>
    </submittedName>
</protein>
<gene>
    <name evidence="2" type="ORF">BZK42_21905</name>
</gene>
<proteinExistence type="predicted"/>
<sequence>MKKANHWTPMNRPQLSSTPRLFVILLHLHNRHQDPTPQVSGRASAHLLPPGPLPVIPTGARVSRVGLSPTERSYLARHTQ</sequence>
<name>A0A1V8NUA9_CITBR</name>